<feature type="domain" description="Amidase" evidence="1">
    <location>
        <begin position="35"/>
        <end position="200"/>
    </location>
</feature>
<accession>A0A7J5E3V0</accession>
<feature type="domain" description="Amidase" evidence="1">
    <location>
        <begin position="244"/>
        <end position="331"/>
    </location>
</feature>
<dbReference type="EMBL" id="WBVM01000001">
    <property type="protein sequence ID" value="KAB2812935.1"/>
    <property type="molecule type" value="Genomic_DNA"/>
</dbReference>
<proteinExistence type="predicted"/>
<reference evidence="2 3" key="1">
    <citation type="submission" date="2019-09" db="EMBL/GenBank/DDBJ databases">
        <title>Pimelobacter sp. isolated from Paulinella.</title>
        <authorList>
            <person name="Jeong S.E."/>
        </authorList>
    </citation>
    <scope>NUCLEOTIDE SEQUENCE [LARGE SCALE GENOMIC DNA]</scope>
    <source>
        <strain evidence="2 3">Pch-N</strain>
    </source>
</reference>
<dbReference type="Pfam" id="PF01425">
    <property type="entry name" value="Amidase"/>
    <property type="match status" value="2"/>
</dbReference>
<dbReference type="InterPro" id="IPR023631">
    <property type="entry name" value="Amidase_dom"/>
</dbReference>
<gene>
    <name evidence="2" type="ORF">F9L07_14630</name>
</gene>
<dbReference type="Gene3D" id="3.90.1300.10">
    <property type="entry name" value="Amidase signature (AS) domain"/>
    <property type="match status" value="2"/>
</dbReference>
<dbReference type="PANTHER" id="PTHR11895">
    <property type="entry name" value="TRANSAMIDASE"/>
    <property type="match status" value="1"/>
</dbReference>
<comment type="caution">
    <text evidence="2">The sequence shown here is derived from an EMBL/GenBank/DDBJ whole genome shotgun (WGS) entry which is preliminary data.</text>
</comment>
<evidence type="ECO:0000313" key="3">
    <source>
        <dbReference type="Proteomes" id="UP000449906"/>
    </source>
</evidence>
<dbReference type="GO" id="GO:0003824">
    <property type="term" value="F:catalytic activity"/>
    <property type="evidence" value="ECO:0007669"/>
    <property type="project" value="InterPro"/>
</dbReference>
<organism evidence="2 3">
    <name type="scientific">Nocardioides simplex</name>
    <name type="common">Arthrobacter simplex</name>
    <dbReference type="NCBI Taxonomy" id="2045"/>
    <lineage>
        <taxon>Bacteria</taxon>
        <taxon>Bacillati</taxon>
        <taxon>Actinomycetota</taxon>
        <taxon>Actinomycetes</taxon>
        <taxon>Propionibacteriales</taxon>
        <taxon>Nocardioidaceae</taxon>
        <taxon>Pimelobacter</taxon>
    </lineage>
</organism>
<evidence type="ECO:0000259" key="1">
    <source>
        <dbReference type="Pfam" id="PF01425"/>
    </source>
</evidence>
<evidence type="ECO:0000313" key="2">
    <source>
        <dbReference type="EMBL" id="KAB2812935.1"/>
    </source>
</evidence>
<dbReference type="SUPFAM" id="SSF75304">
    <property type="entry name" value="Amidase signature (AS) enzymes"/>
    <property type="match status" value="1"/>
</dbReference>
<dbReference type="RefSeq" id="WP_151580259.1">
    <property type="nucleotide sequence ID" value="NZ_WBVM01000001.1"/>
</dbReference>
<dbReference type="PANTHER" id="PTHR11895:SF67">
    <property type="entry name" value="AMIDASE DOMAIN-CONTAINING PROTEIN"/>
    <property type="match status" value="1"/>
</dbReference>
<sequence>MTSLDVATALDRIAATDAELGAWVGPVTDPGPSAAGPLRGWPLGVKDLIDVRGLSTAAGAYDGSAPPPASADAEVVRRLRAAGAAVLGKTEAVEYGWFGTVRTRHPRCADRSPGGSSSGSAAAVAAGQVRAALGTQTAGSVIRPAAYCGVPAVKWSHGAVPMTGVMPASPSLDSLGAYAASVADLVALSAVALDQDPVVPDPITAAGAPVREIATVHAPRHRAEPGHFSPSLGAAVAEGLAISDADYRAALRTRSAARAAFEACLVGVDACLTPAATSLAPPAGEPGSPACNVPFTLAGLPAVAVPAAEVDGELPVAVQLVGAHGTDLRLLATAAWCARETVAVGA</sequence>
<dbReference type="AlphaFoldDB" id="A0A7J5E3V0"/>
<dbReference type="InterPro" id="IPR000120">
    <property type="entry name" value="Amidase"/>
</dbReference>
<dbReference type="Proteomes" id="UP000449906">
    <property type="component" value="Unassembled WGS sequence"/>
</dbReference>
<protein>
    <submittedName>
        <fullName evidence="2">Amidase</fullName>
    </submittedName>
</protein>
<name>A0A7J5E3V0_NOCSI</name>
<dbReference type="InterPro" id="IPR036928">
    <property type="entry name" value="AS_sf"/>
</dbReference>